<proteinExistence type="inferred from homology"/>
<dbReference type="EC" id="3.5.4.19" evidence="17"/>
<feature type="binding site" evidence="17">
    <location>
        <position position="336"/>
    </location>
    <ligand>
        <name>Zn(2+)</name>
        <dbReference type="ChEBI" id="CHEBI:29105"/>
        <note>ligand shared between dimeric partners</note>
    </ligand>
</feature>
<comment type="similarity">
    <text evidence="9">In the N-terminal section; belongs to the PRA-CH family.</text>
</comment>
<feature type="binding site" evidence="17">
    <location>
        <position position="314"/>
    </location>
    <ligand>
        <name>Mg(2+)</name>
        <dbReference type="ChEBI" id="CHEBI:18420"/>
    </ligand>
</feature>
<comment type="catalytic activity">
    <reaction evidence="2 16 19">
        <text>1-(5-phospho-beta-D-ribosyl)-5-[(5-phospho-beta-D-ribosylamino)methylideneamino]imidazole-4-carboxamide = 5-[(5-phospho-1-deoxy-D-ribulos-1-ylimino)methylamino]-1-(5-phospho-beta-D-ribosyl)imidazole-4-carboxamide</text>
        <dbReference type="Rhea" id="RHEA:15469"/>
        <dbReference type="ChEBI" id="CHEBI:58435"/>
        <dbReference type="ChEBI" id="CHEBI:58525"/>
        <dbReference type="EC" id="5.3.1.16"/>
    </reaction>
</comment>
<comment type="caution">
    <text evidence="21">The sequence shown here is derived from an EMBL/GenBank/DDBJ whole genome shotgun (WGS) entry which is preliminary data.</text>
</comment>
<keyword evidence="17" id="KW-0460">Magnesium</keyword>
<dbReference type="InterPro" id="IPR023016">
    <property type="entry name" value="HisA/PriA"/>
</dbReference>
<evidence type="ECO:0000256" key="5">
    <source>
        <dbReference type="ARBA" id="ARBA00005133"/>
    </source>
</evidence>
<evidence type="ECO:0000256" key="8">
    <source>
        <dbReference type="ARBA" id="ARBA00007731"/>
    </source>
</evidence>
<evidence type="ECO:0000256" key="15">
    <source>
        <dbReference type="ARBA" id="ARBA00023235"/>
    </source>
</evidence>
<dbReference type="InterPro" id="IPR002496">
    <property type="entry name" value="PRib_AMP_CycHydrolase_dom"/>
</dbReference>
<dbReference type="InterPro" id="IPR026660">
    <property type="entry name" value="PRA-CH"/>
</dbReference>
<comment type="pathway">
    <text evidence="5 16 19">Amino-acid biosynthesis; L-histidine biosynthesis; L-histidine from 5-phospho-alpha-D-ribose 1-diphosphate: step 4/9.</text>
</comment>
<accession>A0A9D1MTL8</accession>
<dbReference type="CDD" id="cd04732">
    <property type="entry name" value="HisA"/>
    <property type="match status" value="1"/>
</dbReference>
<dbReference type="FunFam" id="3.10.20.810:FF:000001">
    <property type="entry name" value="Histidine biosynthesis bifunctional protein HisIE"/>
    <property type="match status" value="1"/>
</dbReference>
<comment type="cofactor">
    <cofactor evidence="17">
        <name>Mg(2+)</name>
        <dbReference type="ChEBI" id="CHEBI:18420"/>
    </cofactor>
    <text evidence="17">Binds 1 Mg(2+) ion per subunit.</text>
</comment>
<evidence type="ECO:0000256" key="10">
    <source>
        <dbReference type="ARBA" id="ARBA00009667"/>
    </source>
</evidence>
<comment type="similarity">
    <text evidence="8">In the C-terminal section; belongs to the PRA-PH family.</text>
</comment>
<feature type="active site" description="Proton acceptor" evidence="16">
    <location>
        <position position="8"/>
    </location>
</feature>
<dbReference type="InterPro" id="IPR038019">
    <property type="entry name" value="PRib_AMP_CycHydrolase_sf"/>
</dbReference>
<comment type="subunit">
    <text evidence="17">Homodimer.</text>
</comment>
<comment type="catalytic activity">
    <reaction evidence="1 17">
        <text>1-(5-phospho-beta-D-ribosyl)-5'-AMP + H2O = 1-(5-phospho-beta-D-ribosyl)-5-[(5-phospho-beta-D-ribosylamino)methylideneamino]imidazole-4-carboxamide</text>
        <dbReference type="Rhea" id="RHEA:20049"/>
        <dbReference type="ChEBI" id="CHEBI:15377"/>
        <dbReference type="ChEBI" id="CHEBI:58435"/>
        <dbReference type="ChEBI" id="CHEBI:59457"/>
        <dbReference type="EC" id="3.5.4.19"/>
    </reaction>
</comment>
<dbReference type="FunFam" id="3.20.20.70:FF:000009">
    <property type="entry name" value="1-(5-phosphoribosyl)-5-[(5-phosphoribosylamino)methylideneamino] imidazole-4-carboxamide isomerase"/>
    <property type="match status" value="1"/>
</dbReference>
<reference evidence="21" key="1">
    <citation type="submission" date="2020-10" db="EMBL/GenBank/DDBJ databases">
        <authorList>
            <person name="Gilroy R."/>
        </authorList>
    </citation>
    <scope>NUCLEOTIDE SEQUENCE</scope>
    <source>
        <strain evidence="21">CHK176-6737</strain>
    </source>
</reference>
<feature type="domain" description="Phosphoribosyl-AMP cyclohydrolase" evidence="20">
    <location>
        <begin position="265"/>
        <end position="338"/>
    </location>
</feature>
<organism evidence="21 22">
    <name type="scientific">Candidatus Scybalenecus merdavium</name>
    <dbReference type="NCBI Taxonomy" id="2840939"/>
    <lineage>
        <taxon>Bacteria</taxon>
        <taxon>Bacillati</taxon>
        <taxon>Bacillota</taxon>
        <taxon>Clostridia</taxon>
        <taxon>Eubacteriales</taxon>
        <taxon>Oscillospiraceae</taxon>
        <taxon>Oscillospiraceae incertae sedis</taxon>
        <taxon>Candidatus Scybalenecus</taxon>
    </lineage>
</organism>
<evidence type="ECO:0000256" key="18">
    <source>
        <dbReference type="RuleBase" id="RU003657"/>
    </source>
</evidence>
<evidence type="ECO:0000256" key="1">
    <source>
        <dbReference type="ARBA" id="ARBA00000024"/>
    </source>
</evidence>
<dbReference type="GO" id="GO:0008270">
    <property type="term" value="F:zinc ion binding"/>
    <property type="evidence" value="ECO:0007669"/>
    <property type="project" value="UniProtKB-UniRule"/>
</dbReference>
<dbReference type="InterPro" id="IPR044524">
    <property type="entry name" value="Isoase_HisA-like"/>
</dbReference>
<dbReference type="GO" id="GO:0004635">
    <property type="term" value="F:phosphoribosyl-AMP cyclohydrolase activity"/>
    <property type="evidence" value="ECO:0007669"/>
    <property type="project" value="UniProtKB-UniRule"/>
</dbReference>
<evidence type="ECO:0000256" key="4">
    <source>
        <dbReference type="ARBA" id="ARBA00004496"/>
    </source>
</evidence>
<comment type="pathway">
    <text evidence="6 17">Amino-acid biosynthesis; L-histidine biosynthesis; L-histidine from 5-phospho-alpha-D-ribose 1-diphosphate: step 3/9.</text>
</comment>
<gene>
    <name evidence="16 21" type="primary">hisA</name>
    <name evidence="17" type="synonym">hisI</name>
    <name evidence="21" type="ORF">IAD23_01070</name>
</gene>
<keyword evidence="11 17" id="KW-0963">Cytoplasm</keyword>
<evidence type="ECO:0000256" key="16">
    <source>
        <dbReference type="HAMAP-Rule" id="MF_01014"/>
    </source>
</evidence>
<comment type="similarity">
    <text evidence="10 16 18">Belongs to the HisA/HisF family.</text>
</comment>
<feature type="binding site" evidence="17">
    <location>
        <position position="312"/>
    </location>
    <ligand>
        <name>Mg(2+)</name>
        <dbReference type="ChEBI" id="CHEBI:18420"/>
    </ligand>
</feature>
<comment type="cofactor">
    <cofactor evidence="17">
        <name>Zn(2+)</name>
        <dbReference type="ChEBI" id="CHEBI:29105"/>
    </cofactor>
    <text evidence="17">Binds 1 zinc ion per subunit.</text>
</comment>
<dbReference type="Pfam" id="PF01502">
    <property type="entry name" value="PRA-CH"/>
    <property type="match status" value="1"/>
</dbReference>
<comment type="similarity">
    <text evidence="17">Belongs to the PRA-CH family.</text>
</comment>
<dbReference type="SUPFAM" id="SSF141734">
    <property type="entry name" value="HisI-like"/>
    <property type="match status" value="1"/>
</dbReference>
<dbReference type="EMBL" id="DVNM01000005">
    <property type="protein sequence ID" value="HIU68533.1"/>
    <property type="molecule type" value="Genomic_DNA"/>
</dbReference>
<dbReference type="GO" id="GO:0000287">
    <property type="term" value="F:magnesium ion binding"/>
    <property type="evidence" value="ECO:0007669"/>
    <property type="project" value="UniProtKB-UniRule"/>
</dbReference>
<sequence length="344" mass="37584">MLIFPAIDMRAGKPVRLYQGDFSTAHQVAGDVLETAQSFEKDGASWVHMVDLDGALAKKPVNAAPVLSVVQNTGLKVELGGGIRTMEDIDFYLSAGISRVILGSVALKEPELVRTAVRKYGEKIAVGIDAKNGFVAAEGWVDGSDVYFTDLAVQMEKSGVENIIFTDISKDGTLAGPNFEQLSALQSAVSCRITASGGISCMDDLRRLCDMGLYAAICGKSIYSETVNLKEAVEVCEHAYLKKYFEKSELIPAVVQEKETGEVLMLAYMNEESLQKTLETGYTWFWSRSRRCLWNKGATSGHVQKIHAIYADCDNDTLLITVTQTGSACHTGSHSCFFNLLKEF</sequence>
<feature type="binding site" evidence="17">
    <location>
        <position position="316"/>
    </location>
    <ligand>
        <name>Mg(2+)</name>
        <dbReference type="ChEBI" id="CHEBI:18420"/>
    </ligand>
</feature>
<keyword evidence="17" id="KW-0479">Metal-binding</keyword>
<dbReference type="GO" id="GO:0000105">
    <property type="term" value="P:L-histidine biosynthetic process"/>
    <property type="evidence" value="ECO:0007669"/>
    <property type="project" value="UniProtKB-UniRule"/>
</dbReference>
<evidence type="ECO:0000256" key="17">
    <source>
        <dbReference type="HAMAP-Rule" id="MF_01021"/>
    </source>
</evidence>
<dbReference type="HAMAP" id="MF_01014">
    <property type="entry name" value="HisA"/>
    <property type="match status" value="1"/>
</dbReference>
<keyword evidence="15 16" id="KW-0413">Isomerase</keyword>
<dbReference type="PANTHER" id="PTHR43090:SF2">
    <property type="entry name" value="1-(5-PHOSPHORIBOSYL)-5-[(5-PHOSPHORIBOSYLAMINO)METHYLIDENEAMINO] IMIDAZOLE-4-CARBOXAMIDE ISOMERASE"/>
    <property type="match status" value="1"/>
</dbReference>
<keyword evidence="13 17" id="KW-0378">Hydrolase</keyword>
<keyword evidence="14 17" id="KW-0368">Histidine biosynthesis</keyword>
<dbReference type="Gene3D" id="3.20.20.70">
    <property type="entry name" value="Aldolase class I"/>
    <property type="match status" value="1"/>
</dbReference>
<feature type="active site" description="Proton donor" evidence="16">
    <location>
        <position position="129"/>
    </location>
</feature>
<dbReference type="SUPFAM" id="SSF51366">
    <property type="entry name" value="Ribulose-phoshate binding barrel"/>
    <property type="match status" value="1"/>
</dbReference>
<feature type="binding site" evidence="17">
    <location>
        <position position="329"/>
    </location>
    <ligand>
        <name>Zn(2+)</name>
        <dbReference type="ChEBI" id="CHEBI:29105"/>
        <note>ligand shared between dimeric partners</note>
    </ligand>
</feature>
<dbReference type="GO" id="GO:0003949">
    <property type="term" value="F:1-(5-phosphoribosyl)-5-[(5-phosphoribosylamino)methylideneamino]imidazole-4-carboxamide isomerase activity"/>
    <property type="evidence" value="ECO:0007669"/>
    <property type="project" value="UniProtKB-UniRule"/>
</dbReference>
<dbReference type="Pfam" id="PF00977">
    <property type="entry name" value="His_biosynth"/>
    <property type="match status" value="1"/>
</dbReference>
<keyword evidence="12 17" id="KW-0028">Amino-acid biosynthesis</keyword>
<dbReference type="NCBIfam" id="TIGR00007">
    <property type="entry name" value="1-(5-phosphoribosyl)-5-[(5-phosphoribosylamino)methylideneamino]imidazole-4-carboxamide isomerase"/>
    <property type="match status" value="1"/>
</dbReference>
<evidence type="ECO:0000256" key="3">
    <source>
        <dbReference type="ARBA" id="ARBA00001460"/>
    </source>
</evidence>
<evidence type="ECO:0000256" key="2">
    <source>
        <dbReference type="ARBA" id="ARBA00000901"/>
    </source>
</evidence>
<evidence type="ECO:0000259" key="20">
    <source>
        <dbReference type="Pfam" id="PF01502"/>
    </source>
</evidence>
<evidence type="ECO:0000256" key="13">
    <source>
        <dbReference type="ARBA" id="ARBA00022801"/>
    </source>
</evidence>
<evidence type="ECO:0000313" key="22">
    <source>
        <dbReference type="Proteomes" id="UP000824125"/>
    </source>
</evidence>
<comment type="catalytic activity">
    <reaction evidence="3">
        <text>1-(5-phospho-beta-D-ribosyl)-ATP + H2O = 1-(5-phospho-beta-D-ribosyl)-5'-AMP + diphosphate + H(+)</text>
        <dbReference type="Rhea" id="RHEA:22828"/>
        <dbReference type="ChEBI" id="CHEBI:15377"/>
        <dbReference type="ChEBI" id="CHEBI:15378"/>
        <dbReference type="ChEBI" id="CHEBI:33019"/>
        <dbReference type="ChEBI" id="CHEBI:59457"/>
        <dbReference type="ChEBI" id="CHEBI:73183"/>
        <dbReference type="EC" id="3.6.1.31"/>
    </reaction>
</comment>
<evidence type="ECO:0000256" key="12">
    <source>
        <dbReference type="ARBA" id="ARBA00022605"/>
    </source>
</evidence>
<evidence type="ECO:0000256" key="19">
    <source>
        <dbReference type="RuleBase" id="RU003658"/>
    </source>
</evidence>
<comment type="pathway">
    <text evidence="7">Amino-acid biosynthesis; L-histidine biosynthesis; L-histidine from 5-phospho-alpha-D-ribose 1-diphosphate: step 2/9.</text>
</comment>
<dbReference type="Gene3D" id="3.10.20.810">
    <property type="entry name" value="Phosphoribosyl-AMP cyclohydrolase"/>
    <property type="match status" value="1"/>
</dbReference>
<evidence type="ECO:0000256" key="6">
    <source>
        <dbReference type="ARBA" id="ARBA00005169"/>
    </source>
</evidence>
<dbReference type="InterPro" id="IPR013785">
    <property type="entry name" value="Aldolase_TIM"/>
</dbReference>
<dbReference type="AlphaFoldDB" id="A0A9D1MTL8"/>
<evidence type="ECO:0000256" key="11">
    <source>
        <dbReference type="ARBA" id="ARBA00022490"/>
    </source>
</evidence>
<dbReference type="GO" id="GO:0005737">
    <property type="term" value="C:cytoplasm"/>
    <property type="evidence" value="ECO:0007669"/>
    <property type="project" value="UniProtKB-SubCell"/>
</dbReference>
<dbReference type="InterPro" id="IPR006063">
    <property type="entry name" value="HisA_bact_arch"/>
</dbReference>
<evidence type="ECO:0000256" key="9">
    <source>
        <dbReference type="ARBA" id="ARBA00008299"/>
    </source>
</evidence>
<dbReference type="PANTHER" id="PTHR43090">
    <property type="entry name" value="1-(5-PHOSPHORIBOSYL)-5-[(5-PHOSPHORIBOSYLAMINO)METHYLIDENEAMINO] IMIDAZOLE-4-CARBOXAMIDE ISOMERASE"/>
    <property type="match status" value="1"/>
</dbReference>
<evidence type="ECO:0000256" key="14">
    <source>
        <dbReference type="ARBA" id="ARBA00023102"/>
    </source>
</evidence>
<feature type="binding site" evidence="17">
    <location>
        <position position="313"/>
    </location>
    <ligand>
        <name>Zn(2+)</name>
        <dbReference type="ChEBI" id="CHEBI:29105"/>
        <note>ligand shared between dimeric partners</note>
    </ligand>
</feature>
<dbReference type="InterPro" id="IPR006062">
    <property type="entry name" value="His_biosynth"/>
</dbReference>
<keyword evidence="17" id="KW-0862">Zinc</keyword>
<dbReference type="InterPro" id="IPR011060">
    <property type="entry name" value="RibuloseP-bd_barrel"/>
</dbReference>
<name>A0A9D1MTL8_9FIRM</name>
<comment type="subcellular location">
    <subcellularLocation>
        <location evidence="4 17 19">Cytoplasm</location>
    </subcellularLocation>
</comment>
<evidence type="ECO:0000313" key="21">
    <source>
        <dbReference type="EMBL" id="HIU68533.1"/>
    </source>
</evidence>
<comment type="function">
    <text evidence="17">Catalyzes the hydrolysis of the adenine ring of phosphoribosyl-AMP.</text>
</comment>
<dbReference type="GO" id="GO:0000162">
    <property type="term" value="P:L-tryptophan biosynthetic process"/>
    <property type="evidence" value="ECO:0007669"/>
    <property type="project" value="TreeGrafter"/>
</dbReference>
<reference evidence="21" key="2">
    <citation type="journal article" date="2021" name="PeerJ">
        <title>Extensive microbial diversity within the chicken gut microbiome revealed by metagenomics and culture.</title>
        <authorList>
            <person name="Gilroy R."/>
            <person name="Ravi A."/>
            <person name="Getino M."/>
            <person name="Pursley I."/>
            <person name="Horton D.L."/>
            <person name="Alikhan N.F."/>
            <person name="Baker D."/>
            <person name="Gharbi K."/>
            <person name="Hall N."/>
            <person name="Watson M."/>
            <person name="Adriaenssens E.M."/>
            <person name="Foster-Nyarko E."/>
            <person name="Jarju S."/>
            <person name="Secka A."/>
            <person name="Antonio M."/>
            <person name="Oren A."/>
            <person name="Chaudhuri R.R."/>
            <person name="La Ragione R."/>
            <person name="Hildebrand F."/>
            <person name="Pallen M.J."/>
        </authorList>
    </citation>
    <scope>NUCLEOTIDE SEQUENCE</scope>
    <source>
        <strain evidence="21">CHK176-6737</strain>
    </source>
</reference>
<dbReference type="GO" id="GO:0004636">
    <property type="term" value="F:phosphoribosyl-ATP diphosphatase activity"/>
    <property type="evidence" value="ECO:0007669"/>
    <property type="project" value="UniProtKB-EC"/>
</dbReference>
<dbReference type="HAMAP" id="MF_01021">
    <property type="entry name" value="HisI"/>
    <property type="match status" value="1"/>
</dbReference>
<dbReference type="NCBIfam" id="NF000768">
    <property type="entry name" value="PRK00051.1"/>
    <property type="match status" value="1"/>
</dbReference>
<dbReference type="EC" id="5.3.1.16" evidence="16"/>
<dbReference type="Proteomes" id="UP000824125">
    <property type="component" value="Unassembled WGS sequence"/>
</dbReference>
<evidence type="ECO:0000256" key="7">
    <source>
        <dbReference type="ARBA" id="ARBA00005204"/>
    </source>
</evidence>
<protein>
    <recommendedName>
        <fullName evidence="16 17">Multifunctional fusion protein</fullName>
    </recommendedName>
    <domain>
        <recommendedName>
            <fullName evidence="16">1-(5-phosphoribosyl)-5-[(5-phosphoribosylamino)methylideneamino] imidazole-4-carboxamide isomerase</fullName>
            <ecNumber evidence="16">5.3.1.16</ecNumber>
        </recommendedName>
        <alternativeName>
            <fullName evidence="16">Phosphoribosylformimino-5-aminoimidazole carboxamide ribotide isomerase</fullName>
        </alternativeName>
    </domain>
    <domain>
        <recommendedName>
            <fullName evidence="17">Phosphoribosyl-AMP cyclohydrolase</fullName>
            <shortName evidence="17">PRA-CH</shortName>
            <ecNumber evidence="17">3.5.4.19</ecNumber>
        </recommendedName>
    </domain>
</protein>